<keyword evidence="2" id="KW-1185">Reference proteome</keyword>
<organism evidence="1 2">
    <name type="scientific">Eumeta variegata</name>
    <name type="common">Bagworm moth</name>
    <name type="synonym">Eumeta japonica</name>
    <dbReference type="NCBI Taxonomy" id="151549"/>
    <lineage>
        <taxon>Eukaryota</taxon>
        <taxon>Metazoa</taxon>
        <taxon>Ecdysozoa</taxon>
        <taxon>Arthropoda</taxon>
        <taxon>Hexapoda</taxon>
        <taxon>Insecta</taxon>
        <taxon>Pterygota</taxon>
        <taxon>Neoptera</taxon>
        <taxon>Endopterygota</taxon>
        <taxon>Lepidoptera</taxon>
        <taxon>Glossata</taxon>
        <taxon>Ditrysia</taxon>
        <taxon>Tineoidea</taxon>
        <taxon>Psychidae</taxon>
        <taxon>Oiketicinae</taxon>
        <taxon>Eumeta</taxon>
    </lineage>
</organism>
<dbReference type="OrthoDB" id="16066at2759"/>
<comment type="caution">
    <text evidence="1">The sequence shown here is derived from an EMBL/GenBank/DDBJ whole genome shotgun (WGS) entry which is preliminary data.</text>
</comment>
<dbReference type="AlphaFoldDB" id="A0A4C1ZHR2"/>
<proteinExistence type="predicted"/>
<gene>
    <name evidence="1" type="ORF">EVAR_60058_1</name>
</gene>
<reference evidence="1 2" key="1">
    <citation type="journal article" date="2019" name="Commun. Biol.">
        <title>The bagworm genome reveals a unique fibroin gene that provides high tensile strength.</title>
        <authorList>
            <person name="Kono N."/>
            <person name="Nakamura H."/>
            <person name="Ohtoshi R."/>
            <person name="Tomita M."/>
            <person name="Numata K."/>
            <person name="Arakawa K."/>
        </authorList>
    </citation>
    <scope>NUCLEOTIDE SEQUENCE [LARGE SCALE GENOMIC DNA]</scope>
</reference>
<accession>A0A4C1ZHR2</accession>
<sequence>MLEWKGRVPFHFVSLSLSLRRANHARVEGRVPPRSHCERITAIISKRSRRLNKTLVPLIVCGGRASRSCTACLHTIRTASEITGGVAVRLPDSDALVNLIFSRVLFSSSEREFRWHAPPPSPLFLYINPLSIRYLIPAQEAGNALSTRWSRQRTPTF</sequence>
<evidence type="ECO:0000313" key="1">
    <source>
        <dbReference type="EMBL" id="GBP88046.1"/>
    </source>
</evidence>
<protein>
    <submittedName>
        <fullName evidence="1">Uncharacterized protein</fullName>
    </submittedName>
</protein>
<dbReference type="EMBL" id="BGZK01001902">
    <property type="protein sequence ID" value="GBP88046.1"/>
    <property type="molecule type" value="Genomic_DNA"/>
</dbReference>
<dbReference type="Proteomes" id="UP000299102">
    <property type="component" value="Unassembled WGS sequence"/>
</dbReference>
<evidence type="ECO:0000313" key="2">
    <source>
        <dbReference type="Proteomes" id="UP000299102"/>
    </source>
</evidence>
<name>A0A4C1ZHR2_EUMVA</name>